<comment type="caution">
    <text evidence="1">The sequence shown here is derived from an EMBL/GenBank/DDBJ whole genome shotgun (WGS) entry which is preliminary data.</text>
</comment>
<dbReference type="RefSeq" id="WP_262567616.1">
    <property type="nucleotide sequence ID" value="NZ_JAPFCC010000001.1"/>
</dbReference>
<organism evidence="1 2">
    <name type="scientific">Endozoicomonas gorgoniicola</name>
    <dbReference type="NCBI Taxonomy" id="1234144"/>
    <lineage>
        <taxon>Bacteria</taxon>
        <taxon>Pseudomonadati</taxon>
        <taxon>Pseudomonadota</taxon>
        <taxon>Gammaproteobacteria</taxon>
        <taxon>Oceanospirillales</taxon>
        <taxon>Endozoicomonadaceae</taxon>
        <taxon>Endozoicomonas</taxon>
    </lineage>
</organism>
<dbReference type="EMBL" id="JAPFCC010000001">
    <property type="protein sequence ID" value="MCW7552686.1"/>
    <property type="molecule type" value="Genomic_DNA"/>
</dbReference>
<evidence type="ECO:0000313" key="1">
    <source>
        <dbReference type="EMBL" id="MCW7552686.1"/>
    </source>
</evidence>
<evidence type="ECO:0000313" key="2">
    <source>
        <dbReference type="Proteomes" id="UP001209854"/>
    </source>
</evidence>
<accession>A0ABT3MTH7</accession>
<gene>
    <name evidence="1" type="ORF">NX722_08515</name>
</gene>
<keyword evidence="2" id="KW-1185">Reference proteome</keyword>
<dbReference type="Proteomes" id="UP001209854">
    <property type="component" value="Unassembled WGS sequence"/>
</dbReference>
<sequence>MKKREKRSQPALLTHFNLKTHQGQRMCLWMDYRLKNLLFMLEVVYSENHDLQDLSMKAIEQITTELEELDRSLQNFVDEVPLPAKAGVSITYNKPKDFTVQCTTPQAITYVNILKNYDLLIQKCDLLWLTRQWSRKESREPIQEWAKTLSKGIDLCSELFSPLRRQYIQYQKQHHSGDESEQAKTDVNPS</sequence>
<name>A0ABT3MTH7_9GAMM</name>
<evidence type="ECO:0008006" key="3">
    <source>
        <dbReference type="Google" id="ProtNLM"/>
    </source>
</evidence>
<proteinExistence type="predicted"/>
<protein>
    <recommendedName>
        <fullName evidence="3">DUF1845 domain-containing protein</fullName>
    </recommendedName>
</protein>
<reference evidence="1 2" key="1">
    <citation type="submission" date="2022-10" db="EMBL/GenBank/DDBJ databases">
        <title>High-quality genome sequences of two octocoral-associated bacteria, Endozoicomonas euniceicola EF212 and Endozoicomonas gorgoniicola PS125.</title>
        <authorList>
            <person name="Chiou Y.-J."/>
            <person name="Chen Y.-H."/>
        </authorList>
    </citation>
    <scope>NUCLEOTIDE SEQUENCE [LARGE SCALE GENOMIC DNA]</scope>
    <source>
        <strain evidence="1 2">PS125</strain>
    </source>
</reference>